<gene>
    <name evidence="2" type="ORF">MNBD_DELTA03-171</name>
</gene>
<dbReference type="EMBL" id="UOEX01000210">
    <property type="protein sequence ID" value="VAW37399.1"/>
    <property type="molecule type" value="Genomic_DNA"/>
</dbReference>
<organism evidence="2">
    <name type="scientific">hydrothermal vent metagenome</name>
    <dbReference type="NCBI Taxonomy" id="652676"/>
    <lineage>
        <taxon>unclassified sequences</taxon>
        <taxon>metagenomes</taxon>
        <taxon>ecological metagenomes</taxon>
    </lineage>
</organism>
<accession>A0A3B0VKP3</accession>
<sequence>MTTLFKTMAAALLCFMLSIPARAAVNQETSNNAYALDYSQPLPSDYVYRTERRSPPPPVRNIWDYLSFFTWQPTVKPKPRPRAAESKALQKRVADLARQLTANAGESIADEYVITVNTFVNLNSLYKTSDLGRYICEELIGDLQKAGIEVIDVRKSAGLMIRQQYGVYALSRDMNELSYIHNAQAMIVGTYTYAHGQIMLNARLLRNRDGMVLSHASLAFELDPVTRQMLADESSPPKAPVAVRIKKFEP</sequence>
<dbReference type="AlphaFoldDB" id="A0A3B0VKP3"/>
<evidence type="ECO:0000313" key="2">
    <source>
        <dbReference type="EMBL" id="VAW37399.1"/>
    </source>
</evidence>
<name>A0A3B0VKP3_9ZZZZ</name>
<evidence type="ECO:0000259" key="1">
    <source>
        <dbReference type="Pfam" id="PF17680"/>
    </source>
</evidence>
<proteinExistence type="predicted"/>
<dbReference type="Pfam" id="PF17680">
    <property type="entry name" value="FlgO"/>
    <property type="match status" value="1"/>
</dbReference>
<protein>
    <recommendedName>
        <fullName evidence="1">FlgO domain-containing protein</fullName>
    </recommendedName>
</protein>
<feature type="domain" description="FlgO" evidence="1">
    <location>
        <begin position="95"/>
        <end position="221"/>
    </location>
</feature>
<reference evidence="2" key="1">
    <citation type="submission" date="2018-06" db="EMBL/GenBank/DDBJ databases">
        <authorList>
            <person name="Zhirakovskaya E."/>
        </authorList>
    </citation>
    <scope>NUCLEOTIDE SEQUENCE</scope>
</reference>
<dbReference type="InterPro" id="IPR041215">
    <property type="entry name" value="FlgO_dom"/>
</dbReference>